<protein>
    <submittedName>
        <fullName evidence="2">Uncharacterized protein</fullName>
    </submittedName>
</protein>
<organism evidence="2 3">
    <name type="scientific">Phlyctema vagabunda</name>
    <dbReference type="NCBI Taxonomy" id="108571"/>
    <lineage>
        <taxon>Eukaryota</taxon>
        <taxon>Fungi</taxon>
        <taxon>Dikarya</taxon>
        <taxon>Ascomycota</taxon>
        <taxon>Pezizomycotina</taxon>
        <taxon>Leotiomycetes</taxon>
        <taxon>Helotiales</taxon>
        <taxon>Dermateaceae</taxon>
        <taxon>Phlyctema</taxon>
    </lineage>
</organism>
<gene>
    <name evidence="2" type="ORF">PVAG01_11360</name>
</gene>
<keyword evidence="3" id="KW-1185">Reference proteome</keyword>
<feature type="chain" id="PRO_5045364103" evidence="1">
    <location>
        <begin position="19"/>
        <end position="165"/>
    </location>
</feature>
<dbReference type="Proteomes" id="UP001629113">
    <property type="component" value="Unassembled WGS sequence"/>
</dbReference>
<name>A0ABR4P224_9HELO</name>
<sequence length="165" mass="18006">MMLTTAVLLAAFTCSAWSKPIVVTDPSLLYSTWNGRDYNSTRDTLTGEATVWAFNLEGTNGVPQPGPFATSCRGVQTYVRIPVSSLKPSPPDFVPCDNEQYAARQYFVFPDDAPSYTAVEVQRTVHPDLGKTVLISAFANYTTFGDIAGGDLTFGDFQTEFVQVP</sequence>
<evidence type="ECO:0000313" key="3">
    <source>
        <dbReference type="Proteomes" id="UP001629113"/>
    </source>
</evidence>
<reference evidence="2 3" key="1">
    <citation type="submission" date="2024-06" db="EMBL/GenBank/DDBJ databases">
        <title>Complete genome of Phlyctema vagabunda strain 19-DSS-EL-015.</title>
        <authorList>
            <person name="Fiorenzani C."/>
        </authorList>
    </citation>
    <scope>NUCLEOTIDE SEQUENCE [LARGE SCALE GENOMIC DNA]</scope>
    <source>
        <strain evidence="2 3">19-DSS-EL-015</strain>
    </source>
</reference>
<evidence type="ECO:0000313" key="2">
    <source>
        <dbReference type="EMBL" id="KAL3417360.1"/>
    </source>
</evidence>
<accession>A0ABR4P224</accession>
<feature type="signal peptide" evidence="1">
    <location>
        <begin position="1"/>
        <end position="18"/>
    </location>
</feature>
<proteinExistence type="predicted"/>
<keyword evidence="1" id="KW-0732">Signal</keyword>
<evidence type="ECO:0000256" key="1">
    <source>
        <dbReference type="SAM" id="SignalP"/>
    </source>
</evidence>
<dbReference type="EMBL" id="JBFCZG010000011">
    <property type="protein sequence ID" value="KAL3417360.1"/>
    <property type="molecule type" value="Genomic_DNA"/>
</dbReference>
<comment type="caution">
    <text evidence="2">The sequence shown here is derived from an EMBL/GenBank/DDBJ whole genome shotgun (WGS) entry which is preliminary data.</text>
</comment>